<keyword evidence="6" id="KW-1185">Reference proteome</keyword>
<gene>
    <name evidence="5" type="ORF">RM780_11145</name>
</gene>
<dbReference type="PROSITE" id="PS51371">
    <property type="entry name" value="CBS"/>
    <property type="match status" value="2"/>
</dbReference>
<dbReference type="PANTHER" id="PTHR43080:SF29">
    <property type="entry name" value="OS02G0818000 PROTEIN"/>
    <property type="match status" value="1"/>
</dbReference>
<protein>
    <submittedName>
        <fullName evidence="5">CBS domain-containing protein</fullName>
    </submittedName>
</protein>
<evidence type="ECO:0000256" key="1">
    <source>
        <dbReference type="ARBA" id="ARBA00023122"/>
    </source>
</evidence>
<keyword evidence="1 2" id="KW-0129">CBS domain</keyword>
<dbReference type="Pfam" id="PF00571">
    <property type="entry name" value="CBS"/>
    <property type="match status" value="2"/>
</dbReference>
<dbReference type="Pfam" id="PF04972">
    <property type="entry name" value="BON"/>
    <property type="match status" value="1"/>
</dbReference>
<dbReference type="PIRSF" id="PIRSF036990">
    <property type="entry name" value="UCP036990_CBS_BON"/>
    <property type="match status" value="1"/>
</dbReference>
<dbReference type="PANTHER" id="PTHR43080">
    <property type="entry name" value="CBS DOMAIN-CONTAINING PROTEIN CBSX3, MITOCHONDRIAL"/>
    <property type="match status" value="1"/>
</dbReference>
<organism evidence="5 6">
    <name type="scientific">Streptomyces boetiae</name>
    <dbReference type="NCBI Taxonomy" id="3075541"/>
    <lineage>
        <taxon>Bacteria</taxon>
        <taxon>Bacillati</taxon>
        <taxon>Actinomycetota</taxon>
        <taxon>Actinomycetes</taxon>
        <taxon>Kitasatosporales</taxon>
        <taxon>Streptomycetaceae</taxon>
        <taxon>Streptomyces</taxon>
    </lineage>
</organism>
<dbReference type="SUPFAM" id="SSF54631">
    <property type="entry name" value="CBS-domain pair"/>
    <property type="match status" value="1"/>
</dbReference>
<dbReference type="InterPro" id="IPR017080">
    <property type="entry name" value="UCP036990_CBS_BON"/>
</dbReference>
<comment type="caution">
    <text evidence="5">The sequence shown here is derived from an EMBL/GenBank/DDBJ whole genome shotgun (WGS) entry which is preliminary data.</text>
</comment>
<evidence type="ECO:0000259" key="3">
    <source>
        <dbReference type="PROSITE" id="PS50914"/>
    </source>
</evidence>
<dbReference type="EMBL" id="JAVREN010000012">
    <property type="protein sequence ID" value="MDT0307516.1"/>
    <property type="molecule type" value="Genomic_DNA"/>
</dbReference>
<dbReference type="Gene3D" id="3.10.580.10">
    <property type="entry name" value="CBS-domain"/>
    <property type="match status" value="1"/>
</dbReference>
<evidence type="ECO:0000313" key="6">
    <source>
        <dbReference type="Proteomes" id="UP001183388"/>
    </source>
</evidence>
<dbReference type="InterPro" id="IPR000644">
    <property type="entry name" value="CBS_dom"/>
</dbReference>
<dbReference type="PROSITE" id="PS50914">
    <property type="entry name" value="BON"/>
    <property type="match status" value="1"/>
</dbReference>
<sequence>MRHRCVSDLMTTSVVRVRRSATFKDVARLIAENDITALPVVDAQDHPLGVVSEHDLMAKSAAQAEPGGHLLAADLQPADRAKATAATAGDLMTSPPVVARPQWSVVEAARAMEQHHVKRLPVVDDTDRLVGIISRHDLLRVFLRRDRAIREEIQEDILLHTLDIAPGAVRVTVDAGRVALDGTVERRSLVAVAERLCRAVDGVISVDAHLTWEQDDLEEPPAAP</sequence>
<evidence type="ECO:0000259" key="4">
    <source>
        <dbReference type="PROSITE" id="PS51371"/>
    </source>
</evidence>
<dbReference type="InterPro" id="IPR051257">
    <property type="entry name" value="Diverse_CBS-Domain"/>
</dbReference>
<dbReference type="SMART" id="SM00116">
    <property type="entry name" value="CBS"/>
    <property type="match status" value="2"/>
</dbReference>
<dbReference type="RefSeq" id="WP_311630465.1">
    <property type="nucleotide sequence ID" value="NZ_JAVREN010000012.1"/>
</dbReference>
<dbReference type="InterPro" id="IPR046342">
    <property type="entry name" value="CBS_dom_sf"/>
</dbReference>
<feature type="domain" description="CBS" evidence="4">
    <location>
        <begin position="92"/>
        <end position="149"/>
    </location>
</feature>
<dbReference type="Proteomes" id="UP001183388">
    <property type="component" value="Unassembled WGS sequence"/>
</dbReference>
<dbReference type="Gene3D" id="3.30.1340.30">
    <property type="match status" value="1"/>
</dbReference>
<feature type="domain" description="CBS" evidence="4">
    <location>
        <begin position="10"/>
        <end position="67"/>
    </location>
</feature>
<evidence type="ECO:0000256" key="2">
    <source>
        <dbReference type="PROSITE-ProRule" id="PRU00703"/>
    </source>
</evidence>
<feature type="domain" description="BON" evidence="3">
    <location>
        <begin position="145"/>
        <end position="214"/>
    </location>
</feature>
<reference evidence="6" key="1">
    <citation type="submission" date="2023-07" db="EMBL/GenBank/DDBJ databases">
        <title>30 novel species of actinomycetes from the DSMZ collection.</title>
        <authorList>
            <person name="Nouioui I."/>
        </authorList>
    </citation>
    <scope>NUCLEOTIDE SEQUENCE [LARGE SCALE GENOMIC DNA]</scope>
    <source>
        <strain evidence="6">DSM 44917</strain>
    </source>
</reference>
<evidence type="ECO:0000313" key="5">
    <source>
        <dbReference type="EMBL" id="MDT0307516.1"/>
    </source>
</evidence>
<dbReference type="CDD" id="cd04586">
    <property type="entry name" value="CBS_pair_BON_assoc"/>
    <property type="match status" value="1"/>
</dbReference>
<accession>A0ABU2L7H4</accession>
<proteinExistence type="predicted"/>
<name>A0ABU2L7H4_9ACTN</name>
<dbReference type="InterPro" id="IPR007055">
    <property type="entry name" value="BON_dom"/>
</dbReference>